<name>A0AAV7WJG0_PLEWA</name>
<dbReference type="AlphaFoldDB" id="A0AAV7WJG0"/>
<dbReference type="Proteomes" id="UP001066276">
    <property type="component" value="Chromosome 1_1"/>
</dbReference>
<dbReference type="PROSITE" id="PS50878">
    <property type="entry name" value="RT_POL"/>
    <property type="match status" value="1"/>
</dbReference>
<keyword evidence="3" id="KW-1185">Reference proteome</keyword>
<comment type="caution">
    <text evidence="2">The sequence shown here is derived from an EMBL/GenBank/DDBJ whole genome shotgun (WGS) entry which is preliminary data.</text>
</comment>
<dbReference type="PANTHER" id="PTHR47027:SF30">
    <property type="entry name" value="THAP-TYPE DOMAIN-CONTAINING PROTEIN"/>
    <property type="match status" value="1"/>
</dbReference>
<dbReference type="PANTHER" id="PTHR47027">
    <property type="entry name" value="REVERSE TRANSCRIPTASE DOMAIN-CONTAINING PROTEIN"/>
    <property type="match status" value="1"/>
</dbReference>
<reference evidence="2" key="1">
    <citation type="journal article" date="2022" name="bioRxiv">
        <title>Sequencing and chromosome-scale assembly of the giantPleurodeles waltlgenome.</title>
        <authorList>
            <person name="Brown T."/>
            <person name="Elewa A."/>
            <person name="Iarovenko S."/>
            <person name="Subramanian E."/>
            <person name="Araus A.J."/>
            <person name="Petzold A."/>
            <person name="Susuki M."/>
            <person name="Suzuki K.-i.T."/>
            <person name="Hayashi T."/>
            <person name="Toyoda A."/>
            <person name="Oliveira C."/>
            <person name="Osipova E."/>
            <person name="Leigh N.D."/>
            <person name="Simon A."/>
            <person name="Yun M.H."/>
        </authorList>
    </citation>
    <scope>NUCLEOTIDE SEQUENCE</scope>
    <source>
        <strain evidence="2">20211129_DDA</strain>
        <tissue evidence="2">Liver</tissue>
    </source>
</reference>
<dbReference type="InterPro" id="IPR000477">
    <property type="entry name" value="RT_dom"/>
</dbReference>
<evidence type="ECO:0000313" key="2">
    <source>
        <dbReference type="EMBL" id="KAJ1213111.1"/>
    </source>
</evidence>
<evidence type="ECO:0000259" key="1">
    <source>
        <dbReference type="PROSITE" id="PS50878"/>
    </source>
</evidence>
<gene>
    <name evidence="2" type="ORF">NDU88_000750</name>
</gene>
<sequence>MRDSPPSCPGVIEILTPQVIRPLGAMMKHKAPDPDLVPVDLYCEEPYHWASLLTKVFNAAIAGNAVPLSWHSAITVLIFKKGDRGFPANYQAHRLYMISYQFMIIRKSSLYLVFINPKAAFDSVDRGKLWRLLLDLRADAALVKAIAAPHSGSMVRVRYGPGGECTDLFQVEKGVRQGCMLVPSLFSLFRNDVVDSFRMFPS</sequence>
<organism evidence="2 3">
    <name type="scientific">Pleurodeles waltl</name>
    <name type="common">Iberian ribbed newt</name>
    <dbReference type="NCBI Taxonomy" id="8319"/>
    <lineage>
        <taxon>Eukaryota</taxon>
        <taxon>Metazoa</taxon>
        <taxon>Chordata</taxon>
        <taxon>Craniata</taxon>
        <taxon>Vertebrata</taxon>
        <taxon>Euteleostomi</taxon>
        <taxon>Amphibia</taxon>
        <taxon>Batrachia</taxon>
        <taxon>Caudata</taxon>
        <taxon>Salamandroidea</taxon>
        <taxon>Salamandridae</taxon>
        <taxon>Pleurodelinae</taxon>
        <taxon>Pleurodeles</taxon>
    </lineage>
</organism>
<feature type="domain" description="Reverse transcriptase" evidence="1">
    <location>
        <begin position="1"/>
        <end position="202"/>
    </location>
</feature>
<dbReference type="EMBL" id="JANPWB010000001">
    <property type="protein sequence ID" value="KAJ1213111.1"/>
    <property type="molecule type" value="Genomic_DNA"/>
</dbReference>
<proteinExistence type="predicted"/>
<accession>A0AAV7WJG0</accession>
<protein>
    <recommendedName>
        <fullName evidence="1">Reverse transcriptase domain-containing protein</fullName>
    </recommendedName>
</protein>
<evidence type="ECO:0000313" key="3">
    <source>
        <dbReference type="Proteomes" id="UP001066276"/>
    </source>
</evidence>